<comment type="caution">
    <text evidence="18">The sequence shown here is derived from an EMBL/GenBank/DDBJ whole genome shotgun (WGS) entry which is preliminary data.</text>
</comment>
<evidence type="ECO:0000256" key="3">
    <source>
        <dbReference type="ARBA" id="ARBA00009327"/>
    </source>
</evidence>
<feature type="transmembrane region" description="Helical" evidence="14">
    <location>
        <begin position="1050"/>
        <end position="1070"/>
    </location>
</feature>
<dbReference type="RefSeq" id="WP_267635752.1">
    <property type="nucleotide sequence ID" value="NZ_JAODIY010000001.1"/>
</dbReference>
<keyword evidence="5" id="KW-0134">Cell wall</keyword>
<evidence type="ECO:0000256" key="14">
    <source>
        <dbReference type="SAM" id="Phobius"/>
    </source>
</evidence>
<proteinExistence type="inferred from homology"/>
<dbReference type="InterPro" id="IPR026452">
    <property type="entry name" value="Surf_glycop_sig_pep"/>
</dbReference>
<dbReference type="InterPro" id="IPR011635">
    <property type="entry name" value="CARDB"/>
</dbReference>
<keyword evidence="12" id="KW-0325">Glycoprotein</keyword>
<evidence type="ECO:0000256" key="7">
    <source>
        <dbReference type="ARBA" id="ARBA00022601"/>
    </source>
</evidence>
<evidence type="ECO:0000256" key="9">
    <source>
        <dbReference type="ARBA" id="ARBA00022729"/>
    </source>
</evidence>
<dbReference type="InterPro" id="IPR057149">
    <property type="entry name" value="DUF7827"/>
</dbReference>
<evidence type="ECO:0000259" key="16">
    <source>
        <dbReference type="Pfam" id="PF23951"/>
    </source>
</evidence>
<dbReference type="InterPro" id="IPR055706">
    <property type="entry name" value="Slg1/2_DUF7282"/>
</dbReference>
<evidence type="ECO:0000313" key="19">
    <source>
        <dbReference type="Proteomes" id="UP001596414"/>
    </source>
</evidence>
<feature type="compositionally biased region" description="Low complexity" evidence="13">
    <location>
        <begin position="1011"/>
        <end position="1043"/>
    </location>
</feature>
<evidence type="ECO:0000256" key="2">
    <source>
        <dbReference type="ARBA" id="ARBA00004237"/>
    </source>
</evidence>
<dbReference type="NCBIfam" id="NF045517">
    <property type="entry name" value="halo_surf_dom"/>
    <property type="match status" value="1"/>
</dbReference>
<dbReference type="NCBIfam" id="TIGR04207">
    <property type="entry name" value="halo_sig_pep"/>
    <property type="match status" value="1"/>
</dbReference>
<keyword evidence="11 14" id="KW-0472">Membrane</keyword>
<evidence type="ECO:0000259" key="15">
    <source>
        <dbReference type="Pfam" id="PF07705"/>
    </source>
</evidence>
<keyword evidence="8 14" id="KW-0812">Transmembrane</keyword>
<protein>
    <submittedName>
        <fullName evidence="18">BGTF surface domain-containing protein</fullName>
    </submittedName>
</protein>
<dbReference type="AlphaFoldDB" id="A0ABD5XDJ6"/>
<dbReference type="GO" id="GO:0030115">
    <property type="term" value="C:S-layer"/>
    <property type="evidence" value="ECO:0007669"/>
    <property type="project" value="UniProtKB-SubCell"/>
</dbReference>
<organism evidence="18 19">
    <name type="scientific">Halovenus rubra</name>
    <dbReference type="NCBI Taxonomy" id="869890"/>
    <lineage>
        <taxon>Archaea</taxon>
        <taxon>Methanobacteriati</taxon>
        <taxon>Methanobacteriota</taxon>
        <taxon>Stenosarchaea group</taxon>
        <taxon>Halobacteria</taxon>
        <taxon>Halobacteriales</taxon>
        <taxon>Haloarculaceae</taxon>
        <taxon>Halovenus</taxon>
    </lineage>
</organism>
<keyword evidence="10 14" id="KW-1133">Transmembrane helix</keyword>
<keyword evidence="4" id="KW-1003">Cell membrane</keyword>
<gene>
    <name evidence="18" type="ORF">ACFQJ7_16955</name>
</gene>
<keyword evidence="6" id="KW-0964">Secreted</keyword>
<comment type="similarity">
    <text evidence="3">Belongs to the halobacterial S-layer protein family.</text>
</comment>
<dbReference type="Proteomes" id="UP001596414">
    <property type="component" value="Unassembled WGS sequence"/>
</dbReference>
<evidence type="ECO:0000256" key="13">
    <source>
        <dbReference type="SAM" id="MobiDB-lite"/>
    </source>
</evidence>
<evidence type="ECO:0000256" key="12">
    <source>
        <dbReference type="ARBA" id="ARBA00023180"/>
    </source>
</evidence>
<feature type="domain" description="DUF7282" evidence="16">
    <location>
        <begin position="818"/>
        <end position="895"/>
    </location>
</feature>
<evidence type="ECO:0000259" key="17">
    <source>
        <dbReference type="Pfam" id="PF25162"/>
    </source>
</evidence>
<evidence type="ECO:0000256" key="6">
    <source>
        <dbReference type="ARBA" id="ARBA00022525"/>
    </source>
</evidence>
<feature type="region of interest" description="Disordered" evidence="13">
    <location>
        <begin position="1011"/>
        <end position="1050"/>
    </location>
</feature>
<evidence type="ECO:0000256" key="1">
    <source>
        <dbReference type="ARBA" id="ARBA00004236"/>
    </source>
</evidence>
<evidence type="ECO:0000313" key="18">
    <source>
        <dbReference type="EMBL" id="MFC7127686.1"/>
    </source>
</evidence>
<evidence type="ECO:0000256" key="5">
    <source>
        <dbReference type="ARBA" id="ARBA00022512"/>
    </source>
</evidence>
<accession>A0ABD5XDJ6</accession>
<comment type="subcellular location">
    <subcellularLocation>
        <location evidence="1">Cell membrane</location>
    </subcellularLocation>
    <subcellularLocation>
        <location evidence="2">Secreted</location>
        <location evidence="2">Cell wall</location>
        <location evidence="2">S-layer</location>
    </subcellularLocation>
</comment>
<feature type="domain" description="DUF7827" evidence="17">
    <location>
        <begin position="342"/>
        <end position="450"/>
    </location>
</feature>
<dbReference type="EMBL" id="JBHSZQ010000051">
    <property type="protein sequence ID" value="MFC7127686.1"/>
    <property type="molecule type" value="Genomic_DNA"/>
</dbReference>
<dbReference type="Gene3D" id="2.60.40.10">
    <property type="entry name" value="Immunoglobulins"/>
    <property type="match status" value="1"/>
</dbReference>
<evidence type="ECO:0000256" key="10">
    <source>
        <dbReference type="ARBA" id="ARBA00022989"/>
    </source>
</evidence>
<dbReference type="Pfam" id="PF23951">
    <property type="entry name" value="DUF7282"/>
    <property type="match status" value="1"/>
</dbReference>
<dbReference type="Pfam" id="PF07705">
    <property type="entry name" value="CARDB"/>
    <property type="match status" value="1"/>
</dbReference>
<keyword evidence="7" id="KW-0701">S-layer</keyword>
<dbReference type="GO" id="GO:0005886">
    <property type="term" value="C:plasma membrane"/>
    <property type="evidence" value="ECO:0007669"/>
    <property type="project" value="UniProtKB-SubCell"/>
</dbReference>
<evidence type="ECO:0000256" key="4">
    <source>
        <dbReference type="ARBA" id="ARBA00022475"/>
    </source>
</evidence>
<dbReference type="InterPro" id="IPR026371">
    <property type="entry name" value="PGF_CTERM"/>
</dbReference>
<keyword evidence="9" id="KW-0732">Signal</keyword>
<name>A0ABD5XDJ6_9EURY</name>
<evidence type="ECO:0000256" key="11">
    <source>
        <dbReference type="ARBA" id="ARBA00023136"/>
    </source>
</evidence>
<feature type="domain" description="CARDB" evidence="15">
    <location>
        <begin position="919"/>
        <end position="993"/>
    </location>
</feature>
<dbReference type="NCBIfam" id="TIGR04126">
    <property type="entry name" value="PGF_CTERM"/>
    <property type="match status" value="1"/>
</dbReference>
<dbReference type="Pfam" id="PF25162">
    <property type="entry name" value="DUF7827"/>
    <property type="match status" value="1"/>
</dbReference>
<dbReference type="InterPro" id="IPR013783">
    <property type="entry name" value="Ig-like_fold"/>
</dbReference>
<reference evidence="18 19" key="1">
    <citation type="journal article" date="2014" name="Int. J. Syst. Evol. Microbiol.">
        <title>Complete genome sequence of Corynebacterium casei LMG S-19264T (=DSM 44701T), isolated from a smear-ripened cheese.</title>
        <authorList>
            <consortium name="US DOE Joint Genome Institute (JGI-PGF)"/>
            <person name="Walter F."/>
            <person name="Albersmeier A."/>
            <person name="Kalinowski J."/>
            <person name="Ruckert C."/>
        </authorList>
    </citation>
    <scope>NUCLEOTIDE SEQUENCE [LARGE SCALE GENOMIC DNA]</scope>
    <source>
        <strain evidence="18 19">CGMCC 4.7215</strain>
    </source>
</reference>
<evidence type="ECO:0000256" key="8">
    <source>
        <dbReference type="ARBA" id="ARBA00022692"/>
    </source>
</evidence>
<sequence length="1076" mass="113447">MTDSTEKLRAVFLAAIMVVSVFAMTVTFSGAAVAQASTNASVDFQDQDSLGDSVLVDEVNVDNYNTGTVKNVTVFNLSDGDRDMELGDASVSGTTTNIPVTLTTEITESQDLEAVAFNNSGDAIASSTASISYVEDYQQIQGDADAPRIWVGQNIVIDGNYNLGNDYDVYSTSTSSGDYYAGSFVREVRATANGQLIVRSTTIEPGVHVTENATKSISSGEGPINTENFPSFELTEQFLEVDGVEDTSVDSTQFTIGEIDSNRAGYDLEVQLEDGTVVDTLNNLGDYEEDVVVDHGLGVGDYNFSFEVTDTPASDESGHEVTPELDQELEIVSPEPQTDQFVRGDIVPIELDIQAADTGTITIGDRQEGQSIELNVTFEDSDGDGSALFYLNTYQIGDDNSSYGATDAGNGVYGTSDTTITNVDKNRVEIGGGSAGQDVIAAGSYDLVAAIGENSWKNSSTLVQDRSSLRLNERGTQGVNVYTAPGTGDAQIQPETTDDVEAAIENGVVTAADGTIADNDYFLLQIESSGLEGLLHTAALDNSNVADFGILDRSDDHIISDAWFAADALTGIGQQADAGPNLDEFFLDMQEEVETDPNSDVIAGTDDTGNLDSYWLPIKVQSGEEQVKNPGRSLEAGEEMVGIFSVEPPIDTEYFGDNNNTNPAFADVSINKIGGDAGNDAVYEKSYNEQSVTPWTFVSDQASVVVEGTTLGAMDELAVPQEDNITVSGQTNIAAGTPLNVNFVAASGEEEAFFVSTEATVEYVEGAPNTWETTIDFGDRPVGTEFEVNIRRGGSAPLLNPQGESTLGVVTAEPAVNEFTFADQDSGGSSVVVDTFNTTQGGYVEILNSDGDRVGLSNLQDTGEQNRIAISLDQDLEENQELTARALRTMDQAYMNEDGNPVETSAAVTVEQPDPAEFTVSDLSPENAATEQGSTVEVSATIANDGGEEAETSVELLLDGSTAATKSATLAGGESTTVTFEVDTSDLEPGTYVHGIATGDDDASGALTVEAASTPTPTPTETATPEPTETQTPEQTETATATEESSDGDGAGFGVVVALLAFLGASLLAVRRQTRE</sequence>